<evidence type="ECO:0000313" key="2">
    <source>
        <dbReference type="Proteomes" id="UP001152795"/>
    </source>
</evidence>
<evidence type="ECO:0000313" key="1">
    <source>
        <dbReference type="EMBL" id="CAB4039697.1"/>
    </source>
</evidence>
<sequence>MRSNIVKEKSFDAYPFWLKDNFSSLLSFKQFENIKSEKMVLAKALCVVLLLCSASSVGESRRLERDSDVEKRAVNYPQPPAGQPAEATRNAADLNAMVRRISGAPDTQMAFIYLHPPGANVLTLTNQAVRGTLNGPARSNRGLLIGDLYPPRPPPNTNDNTNFRMNFRGQRRQLEIDNTDHTEYKLLNNRGLEVMVQSMPHCPVYVILYSKLLPCSVGGNPNKPPRCLEMIATARRNIRTPCPNAQFYLYTTQNGPRTSTPRDPAKDQNYQRYFQTDMTYMQRQNIIWLHPL</sequence>
<protein>
    <submittedName>
        <fullName evidence="1">Uncharacterized protein</fullName>
    </submittedName>
</protein>
<proteinExistence type="predicted"/>
<dbReference type="EMBL" id="CACRXK020025736">
    <property type="protein sequence ID" value="CAB4039697.1"/>
    <property type="molecule type" value="Genomic_DNA"/>
</dbReference>
<gene>
    <name evidence="1" type="ORF">PACLA_8A013584</name>
</gene>
<organism evidence="1 2">
    <name type="scientific">Paramuricea clavata</name>
    <name type="common">Red gorgonian</name>
    <name type="synonym">Violescent sea-whip</name>
    <dbReference type="NCBI Taxonomy" id="317549"/>
    <lineage>
        <taxon>Eukaryota</taxon>
        <taxon>Metazoa</taxon>
        <taxon>Cnidaria</taxon>
        <taxon>Anthozoa</taxon>
        <taxon>Octocorallia</taxon>
        <taxon>Malacalcyonacea</taxon>
        <taxon>Plexauridae</taxon>
        <taxon>Paramuricea</taxon>
    </lineage>
</organism>
<dbReference type="Proteomes" id="UP001152795">
    <property type="component" value="Unassembled WGS sequence"/>
</dbReference>
<accession>A0A6S7K597</accession>
<dbReference type="AlphaFoldDB" id="A0A6S7K597"/>
<comment type="caution">
    <text evidence="1">The sequence shown here is derived from an EMBL/GenBank/DDBJ whole genome shotgun (WGS) entry which is preliminary data.</text>
</comment>
<reference evidence="1" key="1">
    <citation type="submission" date="2020-04" db="EMBL/GenBank/DDBJ databases">
        <authorList>
            <person name="Alioto T."/>
            <person name="Alioto T."/>
            <person name="Gomez Garrido J."/>
        </authorList>
    </citation>
    <scope>NUCLEOTIDE SEQUENCE</scope>
    <source>
        <strain evidence="1">A484AB</strain>
    </source>
</reference>
<name>A0A6S7K597_PARCT</name>
<keyword evidence="2" id="KW-1185">Reference proteome</keyword>